<protein>
    <submittedName>
        <fullName evidence="1">Uncharacterized protein</fullName>
    </submittedName>
</protein>
<dbReference type="EMBL" id="JABSTQ010007056">
    <property type="protein sequence ID" value="KAG0436297.1"/>
    <property type="molecule type" value="Genomic_DNA"/>
</dbReference>
<name>A0AC60QLR8_IXOPE</name>
<comment type="caution">
    <text evidence="1">The sequence shown here is derived from an EMBL/GenBank/DDBJ whole genome shotgun (WGS) entry which is preliminary data.</text>
</comment>
<evidence type="ECO:0000313" key="1">
    <source>
        <dbReference type="EMBL" id="KAG0436297.1"/>
    </source>
</evidence>
<dbReference type="Proteomes" id="UP000805193">
    <property type="component" value="Unassembled WGS sequence"/>
</dbReference>
<keyword evidence="2" id="KW-1185">Reference proteome</keyword>
<gene>
    <name evidence="1" type="ORF">HPB47_018033</name>
</gene>
<evidence type="ECO:0000313" key="2">
    <source>
        <dbReference type="Proteomes" id="UP000805193"/>
    </source>
</evidence>
<reference evidence="1 2" key="1">
    <citation type="journal article" date="2020" name="Cell">
        <title>Large-Scale Comparative Analyses of Tick Genomes Elucidate Their Genetic Diversity and Vector Capacities.</title>
        <authorList>
            <consortium name="Tick Genome and Microbiome Consortium (TIGMIC)"/>
            <person name="Jia N."/>
            <person name="Wang J."/>
            <person name="Shi W."/>
            <person name="Du L."/>
            <person name="Sun Y."/>
            <person name="Zhan W."/>
            <person name="Jiang J.F."/>
            <person name="Wang Q."/>
            <person name="Zhang B."/>
            <person name="Ji P."/>
            <person name="Bell-Sakyi L."/>
            <person name="Cui X.M."/>
            <person name="Yuan T.T."/>
            <person name="Jiang B.G."/>
            <person name="Yang W.F."/>
            <person name="Lam T.T."/>
            <person name="Chang Q.C."/>
            <person name="Ding S.J."/>
            <person name="Wang X.J."/>
            <person name="Zhu J.G."/>
            <person name="Ruan X.D."/>
            <person name="Zhao L."/>
            <person name="Wei J.T."/>
            <person name="Ye R.Z."/>
            <person name="Que T.C."/>
            <person name="Du C.H."/>
            <person name="Zhou Y.H."/>
            <person name="Cheng J.X."/>
            <person name="Dai P.F."/>
            <person name="Guo W.B."/>
            <person name="Han X.H."/>
            <person name="Huang E.J."/>
            <person name="Li L.F."/>
            <person name="Wei W."/>
            <person name="Gao Y.C."/>
            <person name="Liu J.Z."/>
            <person name="Shao H.Z."/>
            <person name="Wang X."/>
            <person name="Wang C.C."/>
            <person name="Yang T.C."/>
            <person name="Huo Q.B."/>
            <person name="Li W."/>
            <person name="Chen H.Y."/>
            <person name="Chen S.E."/>
            <person name="Zhou L.G."/>
            <person name="Ni X.B."/>
            <person name="Tian J.H."/>
            <person name="Sheng Y."/>
            <person name="Liu T."/>
            <person name="Pan Y.S."/>
            <person name="Xia L.Y."/>
            <person name="Li J."/>
            <person name="Zhao F."/>
            <person name="Cao W.C."/>
        </authorList>
    </citation>
    <scope>NUCLEOTIDE SEQUENCE [LARGE SCALE GENOMIC DNA]</scope>
    <source>
        <strain evidence="1">Iper-2018</strain>
    </source>
</reference>
<organism evidence="1 2">
    <name type="scientific">Ixodes persulcatus</name>
    <name type="common">Taiga tick</name>
    <dbReference type="NCBI Taxonomy" id="34615"/>
    <lineage>
        <taxon>Eukaryota</taxon>
        <taxon>Metazoa</taxon>
        <taxon>Ecdysozoa</taxon>
        <taxon>Arthropoda</taxon>
        <taxon>Chelicerata</taxon>
        <taxon>Arachnida</taxon>
        <taxon>Acari</taxon>
        <taxon>Parasitiformes</taxon>
        <taxon>Ixodida</taxon>
        <taxon>Ixodoidea</taxon>
        <taxon>Ixodidae</taxon>
        <taxon>Ixodinae</taxon>
        <taxon>Ixodes</taxon>
    </lineage>
</organism>
<sequence>MYWSTDSLFRAEEIAAVMTYKRFQAINCLQLNDNEKMPAHGTKEFDRSYKVCPLVNMMNEKFDAEYSL</sequence>
<proteinExistence type="predicted"/>
<accession>A0AC60QLR8</accession>